<evidence type="ECO:0000256" key="13">
    <source>
        <dbReference type="PIRSR" id="PIRSR000350-2"/>
    </source>
</evidence>
<keyword evidence="6 16" id="KW-0285">Flavoprotein</keyword>
<dbReference type="EC" id="1.8.1.4" evidence="3 16"/>
<evidence type="ECO:0000313" key="20">
    <source>
        <dbReference type="EMBL" id="VHO00327.1"/>
    </source>
</evidence>
<feature type="disulfide bond" description="Redox-active" evidence="15">
    <location>
        <begin position="90"/>
        <end position="95"/>
    </location>
</feature>
<evidence type="ECO:0000313" key="21">
    <source>
        <dbReference type="Proteomes" id="UP000324288"/>
    </source>
</evidence>
<dbReference type="InterPro" id="IPR004099">
    <property type="entry name" value="Pyr_nucl-diS_OxRdtase_dimer"/>
</dbReference>
<evidence type="ECO:0000259" key="18">
    <source>
        <dbReference type="Pfam" id="PF02852"/>
    </source>
</evidence>
<dbReference type="EMBL" id="LR584267">
    <property type="protein sequence ID" value="VHO00327.1"/>
    <property type="molecule type" value="Genomic_DNA"/>
</dbReference>
<feature type="binding site" evidence="14">
    <location>
        <position position="368"/>
    </location>
    <ligand>
        <name>FAD</name>
        <dbReference type="ChEBI" id="CHEBI:57692"/>
    </ligand>
</feature>
<evidence type="ECO:0000256" key="9">
    <source>
        <dbReference type="ARBA" id="ARBA00023027"/>
    </source>
</evidence>
<evidence type="ECO:0000256" key="12">
    <source>
        <dbReference type="ARBA" id="ARBA00049187"/>
    </source>
</evidence>
<dbReference type="GO" id="GO:0006103">
    <property type="term" value="P:2-oxoglutarate metabolic process"/>
    <property type="evidence" value="ECO:0007669"/>
    <property type="project" value="TreeGrafter"/>
</dbReference>
<evidence type="ECO:0000256" key="10">
    <source>
        <dbReference type="ARBA" id="ARBA00023157"/>
    </source>
</evidence>
<dbReference type="Gene3D" id="3.50.50.60">
    <property type="entry name" value="FAD/NAD(P)-binding domain"/>
    <property type="match status" value="2"/>
</dbReference>
<keyword evidence="5" id="KW-0963">Cytoplasm</keyword>
<organism evidence="20 21">
    <name type="scientific">Lawsonella clevelandensis</name>
    <dbReference type="NCBI Taxonomy" id="1528099"/>
    <lineage>
        <taxon>Bacteria</taxon>
        <taxon>Bacillati</taxon>
        <taxon>Actinomycetota</taxon>
        <taxon>Actinomycetes</taxon>
        <taxon>Mycobacteriales</taxon>
        <taxon>Lawsonellaceae</taxon>
        <taxon>Lawsonella</taxon>
    </lineage>
</organism>
<comment type="similarity">
    <text evidence="2 16">Belongs to the class-I pyridine nucleotide-disulfide oxidoreductase family.</text>
</comment>
<dbReference type="InterPro" id="IPR023753">
    <property type="entry name" value="FAD/NAD-binding_dom"/>
</dbReference>
<dbReference type="GO" id="GO:0050660">
    <property type="term" value="F:flavin adenine dinucleotide binding"/>
    <property type="evidence" value="ECO:0007669"/>
    <property type="project" value="InterPro"/>
</dbReference>
<feature type="binding site" evidence="14">
    <location>
        <position position="99"/>
    </location>
    <ligand>
        <name>FAD</name>
        <dbReference type="ChEBI" id="CHEBI:57692"/>
    </ligand>
</feature>
<dbReference type="SUPFAM" id="SSF51905">
    <property type="entry name" value="FAD/NAD(P)-binding domain"/>
    <property type="match status" value="1"/>
</dbReference>
<evidence type="ECO:0000256" key="14">
    <source>
        <dbReference type="PIRSR" id="PIRSR000350-3"/>
    </source>
</evidence>
<dbReference type="NCBIfam" id="TIGR01350">
    <property type="entry name" value="lipoamide_DH"/>
    <property type="match status" value="1"/>
</dbReference>
<dbReference type="SUPFAM" id="SSF55424">
    <property type="entry name" value="FAD/NAD-linked reductases, dimerisation (C-terminal) domain"/>
    <property type="match status" value="1"/>
</dbReference>
<feature type="domain" description="FAD/NAD(P)-binding" evidence="19">
    <location>
        <begin position="54"/>
        <end position="383"/>
    </location>
</feature>
<dbReference type="InterPro" id="IPR012999">
    <property type="entry name" value="Pyr_OxRdtase_I_AS"/>
</dbReference>
<evidence type="ECO:0000256" key="2">
    <source>
        <dbReference type="ARBA" id="ARBA00007532"/>
    </source>
</evidence>
<dbReference type="InterPro" id="IPR001100">
    <property type="entry name" value="Pyr_nuc-diS_OxRdtase"/>
</dbReference>
<evidence type="ECO:0000256" key="1">
    <source>
        <dbReference type="ARBA" id="ARBA00004496"/>
    </source>
</evidence>
<comment type="catalytic activity">
    <reaction evidence="12 16">
        <text>N(6)-[(R)-dihydrolipoyl]-L-lysyl-[protein] + NAD(+) = N(6)-[(R)-lipoyl]-L-lysyl-[protein] + NADH + H(+)</text>
        <dbReference type="Rhea" id="RHEA:15045"/>
        <dbReference type="Rhea" id="RHEA-COMP:10474"/>
        <dbReference type="Rhea" id="RHEA-COMP:10475"/>
        <dbReference type="ChEBI" id="CHEBI:15378"/>
        <dbReference type="ChEBI" id="CHEBI:57540"/>
        <dbReference type="ChEBI" id="CHEBI:57945"/>
        <dbReference type="ChEBI" id="CHEBI:83099"/>
        <dbReference type="ChEBI" id="CHEBI:83100"/>
        <dbReference type="EC" id="1.8.1.4"/>
    </reaction>
</comment>
<keyword evidence="8 16" id="KW-0560">Oxidoreductase</keyword>
<keyword evidence="10" id="KW-1015">Disulfide bond</keyword>
<evidence type="ECO:0000256" key="6">
    <source>
        <dbReference type="ARBA" id="ARBA00022630"/>
    </source>
</evidence>
<feature type="region of interest" description="Disordered" evidence="17">
    <location>
        <begin position="1"/>
        <end position="47"/>
    </location>
</feature>
<dbReference type="InterPro" id="IPR016156">
    <property type="entry name" value="FAD/NAD-linked_Rdtase_dimer_sf"/>
</dbReference>
<dbReference type="GO" id="GO:0004148">
    <property type="term" value="F:dihydrolipoyl dehydrogenase (NADH) activity"/>
    <property type="evidence" value="ECO:0007669"/>
    <property type="project" value="UniProtKB-EC"/>
</dbReference>
<feature type="binding site" evidence="14">
    <location>
        <position position="163"/>
    </location>
    <ligand>
        <name>FAD</name>
        <dbReference type="ChEBI" id="CHEBI:57692"/>
    </ligand>
</feature>
<evidence type="ECO:0000256" key="7">
    <source>
        <dbReference type="ARBA" id="ARBA00022827"/>
    </source>
</evidence>
<feature type="binding site" evidence="14">
    <location>
        <begin position="227"/>
        <end position="234"/>
    </location>
    <ligand>
        <name>NAD(+)</name>
        <dbReference type="ChEBI" id="CHEBI:57540"/>
    </ligand>
</feature>
<reference evidence="20 21" key="1">
    <citation type="submission" date="2019-04" db="EMBL/GenBank/DDBJ databases">
        <authorList>
            <person name="Seth-Smith MB H."/>
            <person name="Seth-Smith H."/>
        </authorList>
    </citation>
    <scope>NUCLEOTIDE SEQUENCE [LARGE SCALE GENOMIC DNA]</scope>
    <source>
        <strain evidence="20">USB-603019</strain>
    </source>
</reference>
<dbReference type="Gene3D" id="3.30.390.30">
    <property type="match status" value="1"/>
</dbReference>
<dbReference type="GO" id="GO:0005737">
    <property type="term" value="C:cytoplasm"/>
    <property type="evidence" value="ECO:0007669"/>
    <property type="project" value="UniProtKB-SubCell"/>
</dbReference>
<dbReference type="FunFam" id="3.30.390.30:FF:000001">
    <property type="entry name" value="Dihydrolipoyl dehydrogenase"/>
    <property type="match status" value="1"/>
</dbReference>
<feature type="compositionally biased region" description="Polar residues" evidence="17">
    <location>
        <begin position="24"/>
        <end position="38"/>
    </location>
</feature>
<evidence type="ECO:0000259" key="19">
    <source>
        <dbReference type="Pfam" id="PF07992"/>
    </source>
</evidence>
<dbReference type="InterPro" id="IPR036188">
    <property type="entry name" value="FAD/NAD-bd_sf"/>
</dbReference>
<proteinExistence type="inferred from homology"/>
<dbReference type="AlphaFoldDB" id="A0A5E3ZWG0"/>
<feature type="domain" description="Pyridine nucleotide-disulphide oxidoreductase dimerisation" evidence="18">
    <location>
        <begin position="404"/>
        <end position="517"/>
    </location>
</feature>
<evidence type="ECO:0000256" key="3">
    <source>
        <dbReference type="ARBA" id="ARBA00012608"/>
    </source>
</evidence>
<evidence type="ECO:0000256" key="11">
    <source>
        <dbReference type="ARBA" id="ARBA00023284"/>
    </source>
</evidence>
<dbReference type="Proteomes" id="UP000324288">
    <property type="component" value="Chromosome"/>
</dbReference>
<sequence>MVERLQGAQSGAVERSHSGAAPTSIRTMNEPTDTSRMPASSASASASSADRHTELLVLGAGPGGYVAAIRAAQLGLQVTIVEEKYWGGVCLNVGCIPSKSLLKNAEVANIMLHHAAEFGVLADNISMDFGVAHARSRKVSANIVKGVHYLMRKNKITEMNGRGSFRDAHTIEVATAEGPVTISFDNCIIATGAHVAQLPGVEMGGPVVSFEEQILNPALPHSIVIVGAGAIGMEFAYVLANYGVQVTIVEYLDRVLPNEDKDVSKEISKQYQKLGITLRTGHKTTSVERTGDGVAVAIEPVALPDGTLPANGHSETIYAERCLISTGFRPNVEGYGLENTGVELTERGAIAVDDSMQTSVPHIFAIGDVTAKLQLAHVAEAQGVVAAETIAGEKTVPLGDYRMMPRATFCNPQVASFGLTEEQARTAAADDPEMDVRVSTFPFSANGKAQGLAEAQGFVKIVADGRYGELLGAHMVGPQVSELLPELVLAQKWELTTEEVARTVHVHPTLAEALKESVEGVLGEMINL</sequence>
<dbReference type="InterPro" id="IPR050151">
    <property type="entry name" value="Class-I_Pyr_Nuc-Dis_Oxidored"/>
</dbReference>
<feature type="binding site" evidence="14">
    <location>
        <position position="250"/>
    </location>
    <ligand>
        <name>NAD(+)</name>
        <dbReference type="ChEBI" id="CHEBI:57540"/>
    </ligand>
</feature>
<feature type="active site" description="Proton acceptor" evidence="13">
    <location>
        <position position="507"/>
    </location>
</feature>
<evidence type="ECO:0000256" key="17">
    <source>
        <dbReference type="SAM" id="MobiDB-lite"/>
    </source>
</evidence>
<name>A0A5E3ZWG0_9ACTN</name>
<evidence type="ECO:0000256" key="15">
    <source>
        <dbReference type="PIRSR" id="PIRSR000350-4"/>
    </source>
</evidence>
<dbReference type="PIRSF" id="PIRSF000350">
    <property type="entry name" value="Mercury_reductase_MerA"/>
    <property type="match status" value="1"/>
</dbReference>
<dbReference type="PRINTS" id="PR00368">
    <property type="entry name" value="FADPNR"/>
</dbReference>
<evidence type="ECO:0000256" key="4">
    <source>
        <dbReference type="ARBA" id="ARBA00016961"/>
    </source>
</evidence>
<keyword evidence="7 14" id="KW-0274">FAD</keyword>
<comment type="miscellaneous">
    <text evidence="16">The active site is a redox-active disulfide bond.</text>
</comment>
<dbReference type="PROSITE" id="PS00076">
    <property type="entry name" value="PYRIDINE_REDOX_1"/>
    <property type="match status" value="1"/>
</dbReference>
<keyword evidence="11 16" id="KW-0676">Redox-active center</keyword>
<protein>
    <recommendedName>
        <fullName evidence="4 16">Dihydrolipoyl dehydrogenase</fullName>
        <ecNumber evidence="3 16">1.8.1.4</ecNumber>
    </recommendedName>
</protein>
<dbReference type="PRINTS" id="PR00411">
    <property type="entry name" value="PNDRDTASEI"/>
</dbReference>
<evidence type="ECO:0000256" key="5">
    <source>
        <dbReference type="ARBA" id="ARBA00022490"/>
    </source>
</evidence>
<comment type="cofactor">
    <cofactor evidence="14 16">
        <name>FAD</name>
        <dbReference type="ChEBI" id="CHEBI:57692"/>
    </cofactor>
    <text evidence="14 16">Binds 1 FAD per subunit.</text>
</comment>
<dbReference type="Pfam" id="PF07992">
    <property type="entry name" value="Pyr_redox_2"/>
    <property type="match status" value="1"/>
</dbReference>
<comment type="subcellular location">
    <subcellularLocation>
        <location evidence="1">Cytoplasm</location>
    </subcellularLocation>
</comment>
<evidence type="ECO:0000256" key="8">
    <source>
        <dbReference type="ARBA" id="ARBA00023002"/>
    </source>
</evidence>
<accession>A0A5E3ZWG0</accession>
<dbReference type="PANTHER" id="PTHR22912:SF217">
    <property type="entry name" value="DIHYDROLIPOYL DEHYDROGENASE"/>
    <property type="match status" value="1"/>
</dbReference>
<gene>
    <name evidence="20" type="primary">lpd</name>
    <name evidence="20" type="ORF">LC603019_00667</name>
</gene>
<dbReference type="PANTHER" id="PTHR22912">
    <property type="entry name" value="DISULFIDE OXIDOREDUCTASE"/>
    <property type="match status" value="1"/>
</dbReference>
<dbReference type="InterPro" id="IPR006258">
    <property type="entry name" value="Lipoamide_DH"/>
</dbReference>
<evidence type="ECO:0000256" key="16">
    <source>
        <dbReference type="RuleBase" id="RU003692"/>
    </source>
</evidence>
<keyword evidence="9 14" id="KW-0520">NAD</keyword>
<feature type="binding site" evidence="14">
    <location>
        <position position="327"/>
    </location>
    <ligand>
        <name>NAD(+)</name>
        <dbReference type="ChEBI" id="CHEBI:57540"/>
    </ligand>
</feature>
<keyword evidence="21" id="KW-1185">Reference proteome</keyword>
<keyword evidence="14" id="KW-0547">Nucleotide-binding</keyword>
<dbReference type="Pfam" id="PF02852">
    <property type="entry name" value="Pyr_redox_dim"/>
    <property type="match status" value="1"/>
</dbReference>